<dbReference type="GO" id="GO:0005794">
    <property type="term" value="C:Golgi apparatus"/>
    <property type="evidence" value="ECO:0007669"/>
    <property type="project" value="TreeGrafter"/>
</dbReference>
<feature type="region of interest" description="Disordered" evidence="6">
    <location>
        <begin position="486"/>
        <end position="509"/>
    </location>
</feature>
<dbReference type="EMBL" id="VLTL01000013">
    <property type="protein sequence ID" value="KAA0170480.1"/>
    <property type="molecule type" value="Genomic_DNA"/>
</dbReference>
<dbReference type="EMBL" id="VLTM01000027">
    <property type="protein sequence ID" value="KAA0162459.1"/>
    <property type="molecule type" value="Genomic_DNA"/>
</dbReference>
<feature type="transmembrane region" description="Helical" evidence="7">
    <location>
        <begin position="314"/>
        <end position="333"/>
    </location>
</feature>
<feature type="transmembrane region" description="Helical" evidence="7">
    <location>
        <begin position="345"/>
        <end position="368"/>
    </location>
</feature>
<dbReference type="GO" id="GO:0016020">
    <property type="term" value="C:membrane"/>
    <property type="evidence" value="ECO:0007669"/>
    <property type="project" value="UniProtKB-SubCell"/>
</dbReference>
<protein>
    <recommendedName>
        <fullName evidence="9">GOST seven transmembrane domain-containing protein</fullName>
    </recommendedName>
</protein>
<dbReference type="Proteomes" id="UP000325113">
    <property type="component" value="Unassembled WGS sequence"/>
</dbReference>
<gene>
    <name evidence="11" type="ORF">FNF28_01474</name>
    <name evidence="10" type="ORF">FNF31_03258</name>
</gene>
<evidence type="ECO:0000313" key="11">
    <source>
        <dbReference type="EMBL" id="KAA0170480.1"/>
    </source>
</evidence>
<evidence type="ECO:0000313" key="13">
    <source>
        <dbReference type="Proteomes" id="UP000325113"/>
    </source>
</evidence>
<feature type="compositionally biased region" description="Acidic residues" evidence="6">
    <location>
        <begin position="540"/>
        <end position="551"/>
    </location>
</feature>
<evidence type="ECO:0000256" key="2">
    <source>
        <dbReference type="ARBA" id="ARBA00022692"/>
    </source>
</evidence>
<keyword evidence="3 8" id="KW-0732">Signal</keyword>
<feature type="chain" id="PRO_5036136808" description="GOST seven transmembrane domain-containing protein" evidence="8">
    <location>
        <begin position="19"/>
        <end position="578"/>
    </location>
</feature>
<feature type="region of interest" description="Disordered" evidence="6">
    <location>
        <begin position="536"/>
        <end position="578"/>
    </location>
</feature>
<evidence type="ECO:0000256" key="8">
    <source>
        <dbReference type="SAM" id="SignalP"/>
    </source>
</evidence>
<sequence>MRLAFPAIVACLATGAQAFVYQKSVAMGGSAQAYVVTEGQMYLGGRGGPHSTVGMEGTLTLSGNVSASSIGLVVSVAFADEETLSSIGTPAPGLAENREALKLCCNPGLMSAGLCGLSSLGEVIVRPAAKGASESAKLGPVVSSFRPLQDPIVLAASRETRVEGKQWIVVVVCTSTGDEVPPAELTGEWSFRNPYGYLPGWRFGHMAYFGAIMTAYLVFTLVFAGAMLMRRQHAISLQGFVVALAVIGAIETGTLFAIFADHNESGVPFCCPTKPEVIVAAILTALKWAVSLAILLAVCLGYGVVLPNLPRPQWAGLAILTVAYFGACAFANTERLKALDGDDPSYLTIVPVAVLTVAFVAWIVGALQQVRKLLTESREQVKLLMYNRLGTALIVSIGLVLVVAILTVAVDLGVIPLPWQWYFLFTNDWDIVFLAILVTIGVLWFPGPTSAQYALYAQAATGEDDEGLVEDTGLGVDASARVATSEPVGAATAGGVARPSGHDGDSDGDLELAAMPVAAAASLPGRVANSRAADHAFSIGDEEDEEDEDLGEERGSDSADITDSAAGATSARGVAPLV</sequence>
<keyword evidence="5 7" id="KW-0472">Membrane</keyword>
<dbReference type="InterPro" id="IPR053937">
    <property type="entry name" value="GOST_TM"/>
</dbReference>
<feature type="signal peptide" evidence="8">
    <location>
        <begin position="1"/>
        <end position="18"/>
    </location>
</feature>
<name>A0A5A8DC20_CAFRO</name>
<evidence type="ECO:0000256" key="3">
    <source>
        <dbReference type="ARBA" id="ARBA00022729"/>
    </source>
</evidence>
<proteinExistence type="predicted"/>
<keyword evidence="4 7" id="KW-1133">Transmembrane helix</keyword>
<feature type="transmembrane region" description="Helical" evidence="7">
    <location>
        <begin position="389"/>
        <end position="415"/>
    </location>
</feature>
<reference evidence="12 13" key="1">
    <citation type="submission" date="2019-07" db="EMBL/GenBank/DDBJ databases">
        <title>Genomes of Cafeteria roenbergensis.</title>
        <authorList>
            <person name="Fischer M.G."/>
            <person name="Hackl T."/>
            <person name="Roman M."/>
        </authorList>
    </citation>
    <scope>NUCLEOTIDE SEQUENCE [LARGE SCALE GENOMIC DNA]</scope>
    <source>
        <strain evidence="10 13">Cflag</strain>
        <strain evidence="11 12">RCC970-E3</strain>
    </source>
</reference>
<evidence type="ECO:0000256" key="5">
    <source>
        <dbReference type="ARBA" id="ARBA00023136"/>
    </source>
</evidence>
<keyword evidence="2 7" id="KW-0812">Transmembrane</keyword>
<evidence type="ECO:0000256" key="7">
    <source>
        <dbReference type="SAM" id="Phobius"/>
    </source>
</evidence>
<feature type="transmembrane region" description="Helical" evidence="7">
    <location>
        <begin position="279"/>
        <end position="302"/>
    </location>
</feature>
<evidence type="ECO:0000256" key="6">
    <source>
        <dbReference type="SAM" id="MobiDB-lite"/>
    </source>
</evidence>
<evidence type="ECO:0000313" key="12">
    <source>
        <dbReference type="Proteomes" id="UP000324907"/>
    </source>
</evidence>
<dbReference type="AlphaFoldDB" id="A0A5A8DC20"/>
<dbReference type="Pfam" id="PF06814">
    <property type="entry name" value="GOST_TM"/>
    <property type="match status" value="1"/>
</dbReference>
<dbReference type="InterPro" id="IPR009637">
    <property type="entry name" value="GPR107/GPR108-like"/>
</dbReference>
<evidence type="ECO:0000259" key="9">
    <source>
        <dbReference type="Pfam" id="PF06814"/>
    </source>
</evidence>
<dbReference type="Proteomes" id="UP000324907">
    <property type="component" value="Unassembled WGS sequence"/>
</dbReference>
<feature type="transmembrane region" description="Helical" evidence="7">
    <location>
        <begin position="240"/>
        <end position="259"/>
    </location>
</feature>
<comment type="caution">
    <text evidence="10">The sequence shown here is derived from an EMBL/GenBank/DDBJ whole genome shotgun (WGS) entry which is preliminary data.</text>
</comment>
<dbReference type="PANTHER" id="PTHR21229">
    <property type="entry name" value="LUNG SEVEN TRANSMEMBRANE RECEPTOR"/>
    <property type="match status" value="1"/>
</dbReference>
<evidence type="ECO:0000256" key="1">
    <source>
        <dbReference type="ARBA" id="ARBA00004141"/>
    </source>
</evidence>
<accession>A0A5A8DC20</accession>
<feature type="transmembrane region" description="Helical" evidence="7">
    <location>
        <begin position="421"/>
        <end position="445"/>
    </location>
</feature>
<comment type="subcellular location">
    <subcellularLocation>
        <location evidence="1">Membrane</location>
        <topology evidence="1">Multi-pass membrane protein</topology>
    </subcellularLocation>
</comment>
<organism evidence="10 13">
    <name type="scientific">Cafeteria roenbergensis</name>
    <name type="common">Marine flagellate</name>
    <dbReference type="NCBI Taxonomy" id="33653"/>
    <lineage>
        <taxon>Eukaryota</taxon>
        <taxon>Sar</taxon>
        <taxon>Stramenopiles</taxon>
        <taxon>Bigyra</taxon>
        <taxon>Opalozoa</taxon>
        <taxon>Bicosoecida</taxon>
        <taxon>Cafeteriaceae</taxon>
        <taxon>Cafeteria</taxon>
    </lineage>
</organism>
<feature type="transmembrane region" description="Helical" evidence="7">
    <location>
        <begin position="206"/>
        <end position="228"/>
    </location>
</feature>
<dbReference type="PANTHER" id="PTHR21229:SF1">
    <property type="entry name" value="GH17801P"/>
    <property type="match status" value="1"/>
</dbReference>
<feature type="domain" description="GOST seven transmembrane" evidence="9">
    <location>
        <begin position="206"/>
        <end position="448"/>
    </location>
</feature>
<evidence type="ECO:0000313" key="10">
    <source>
        <dbReference type="EMBL" id="KAA0162459.1"/>
    </source>
</evidence>
<evidence type="ECO:0000256" key="4">
    <source>
        <dbReference type="ARBA" id="ARBA00022989"/>
    </source>
</evidence>